<feature type="transmembrane region" description="Helical" evidence="11">
    <location>
        <begin position="33"/>
        <end position="54"/>
    </location>
</feature>
<dbReference type="PANTHER" id="PTHR11101:SF65">
    <property type="entry name" value="LOW-AFFINITY INORGANIC PHOSPHATE TRANSPORTER PITA-RELATED"/>
    <property type="match status" value="1"/>
</dbReference>
<evidence type="ECO:0000313" key="13">
    <source>
        <dbReference type="Proteomes" id="UP000557688"/>
    </source>
</evidence>
<keyword evidence="3 11" id="KW-0813">Transport</keyword>
<comment type="subcellular location">
    <subcellularLocation>
        <location evidence="1">Cell membrane</location>
        <topology evidence="1">Multi-pass membrane protein</topology>
    </subcellularLocation>
    <subcellularLocation>
        <location evidence="11">Membrane</location>
        <topology evidence="11">Multi-pass membrane protein</topology>
    </subcellularLocation>
</comment>
<evidence type="ECO:0000256" key="3">
    <source>
        <dbReference type="ARBA" id="ARBA00022448"/>
    </source>
</evidence>
<dbReference type="Proteomes" id="UP000557688">
    <property type="component" value="Unassembled WGS sequence"/>
</dbReference>
<feature type="transmembrane region" description="Helical" evidence="11">
    <location>
        <begin position="66"/>
        <end position="86"/>
    </location>
</feature>
<keyword evidence="7" id="KW-0769">Symport</keyword>
<dbReference type="Pfam" id="PF01384">
    <property type="entry name" value="PHO4"/>
    <property type="match status" value="1"/>
</dbReference>
<dbReference type="InterPro" id="IPR001204">
    <property type="entry name" value="Phos_transporter"/>
</dbReference>
<proteinExistence type="inferred from homology"/>
<reference evidence="12 13" key="1">
    <citation type="submission" date="2020-08" db="EMBL/GenBank/DDBJ databases">
        <title>Genomic Encyclopedia of Type Strains, Phase III (KMG-III): the genomes of soil and plant-associated and newly described type strains.</title>
        <authorList>
            <person name="Whitman W."/>
        </authorList>
    </citation>
    <scope>NUCLEOTIDE SEQUENCE [LARGE SCALE GENOMIC DNA]</scope>
    <source>
        <strain evidence="12 13">CECT 8088</strain>
    </source>
</reference>
<evidence type="ECO:0000256" key="2">
    <source>
        <dbReference type="ARBA" id="ARBA00005342"/>
    </source>
</evidence>
<evidence type="ECO:0000313" key="12">
    <source>
        <dbReference type="EMBL" id="MBB3174121.1"/>
    </source>
</evidence>
<keyword evidence="8 11" id="KW-1133">Transmembrane helix</keyword>
<evidence type="ECO:0000256" key="11">
    <source>
        <dbReference type="RuleBase" id="RU363058"/>
    </source>
</evidence>
<feature type="transmembrane region" description="Helical" evidence="11">
    <location>
        <begin position="177"/>
        <end position="198"/>
    </location>
</feature>
<evidence type="ECO:0000256" key="1">
    <source>
        <dbReference type="ARBA" id="ARBA00004651"/>
    </source>
</evidence>
<protein>
    <recommendedName>
        <fullName evidence="11">Phosphate transporter</fullName>
    </recommendedName>
</protein>
<evidence type="ECO:0000256" key="5">
    <source>
        <dbReference type="ARBA" id="ARBA00022592"/>
    </source>
</evidence>
<dbReference type="PANTHER" id="PTHR11101">
    <property type="entry name" value="PHOSPHATE TRANSPORTER"/>
    <property type="match status" value="1"/>
</dbReference>
<keyword evidence="5 11" id="KW-0592">Phosphate transport</keyword>
<evidence type="ECO:0000256" key="4">
    <source>
        <dbReference type="ARBA" id="ARBA00022475"/>
    </source>
</evidence>
<name>A0A839V3R2_9PROT</name>
<evidence type="ECO:0000256" key="8">
    <source>
        <dbReference type="ARBA" id="ARBA00022989"/>
    </source>
</evidence>
<feature type="transmembrane region" description="Helical" evidence="11">
    <location>
        <begin position="210"/>
        <end position="232"/>
    </location>
</feature>
<feature type="transmembrane region" description="Helical" evidence="11">
    <location>
        <begin position="107"/>
        <end position="130"/>
    </location>
</feature>
<sequence length="552" mass="56932">MSEIAANALPARQARGAHNHPLSSRHRIPGGKWVFLAVLLAGLAYLVHGIHAAIASSGQAPIATSALVLLGIALAIALGFEFVNGFHDTANAVATVIYTRSLPPTIAVVWSGLFNFLGVLTSTGAVAYSIVTLLPFDLVLNAGGHGGTAMIFALLLAAIIWNLVTWAFGIPNSSSHALIGSILGVGLANQLLAPAGVPTASVPWDQAKKVIYSLLLSPLIGFVASAVLLLVLRALVKIPSLYAEPHGERPPPGWIRGLLIATCTGVSFTHGSNDGQKGMGLIMLILIGAAPTAFALNRAVPDSAVPAFIAHTEAAEKVLLAHAQGQALPDAARARETIADALKTGGEGEAPRPALDAPQTFAAAAALAHEIEDQVRSYGSIAHLPAETVPNMRNDMYLASETVRKLPGSGAAFTAGELGTLKSFRGGLENGTRFIPVWVKVAVAIALGLGTMVGWKRIVQTVGERIGKKHLTYAQGATAELVAMGTIGLADNFGMPVSTTHVLSSGVAGTMAAAGAGLQGSTLRNMALAWVLTLPVAMLLAGGLFTAFRQVM</sequence>
<dbReference type="GO" id="GO:0015293">
    <property type="term" value="F:symporter activity"/>
    <property type="evidence" value="ECO:0007669"/>
    <property type="project" value="UniProtKB-KW"/>
</dbReference>
<dbReference type="GO" id="GO:0005886">
    <property type="term" value="C:plasma membrane"/>
    <property type="evidence" value="ECO:0007669"/>
    <property type="project" value="UniProtKB-SubCell"/>
</dbReference>
<feature type="transmembrane region" description="Helical" evidence="11">
    <location>
        <begin position="527"/>
        <end position="548"/>
    </location>
</feature>
<keyword evidence="4" id="KW-1003">Cell membrane</keyword>
<feature type="transmembrane region" description="Helical" evidence="11">
    <location>
        <begin position="434"/>
        <end position="455"/>
    </location>
</feature>
<evidence type="ECO:0000256" key="6">
    <source>
        <dbReference type="ARBA" id="ARBA00022692"/>
    </source>
</evidence>
<dbReference type="GO" id="GO:0005315">
    <property type="term" value="F:phosphate transmembrane transporter activity"/>
    <property type="evidence" value="ECO:0007669"/>
    <property type="project" value="InterPro"/>
</dbReference>
<dbReference type="AlphaFoldDB" id="A0A839V3R2"/>
<dbReference type="GO" id="GO:0035435">
    <property type="term" value="P:phosphate ion transmembrane transport"/>
    <property type="evidence" value="ECO:0007669"/>
    <property type="project" value="TreeGrafter"/>
</dbReference>
<accession>A0A839V3R2</accession>
<organism evidence="12 13">
    <name type="scientific">Endobacter medicaginis</name>
    <dbReference type="NCBI Taxonomy" id="1181271"/>
    <lineage>
        <taxon>Bacteria</taxon>
        <taxon>Pseudomonadati</taxon>
        <taxon>Pseudomonadota</taxon>
        <taxon>Alphaproteobacteria</taxon>
        <taxon>Acetobacterales</taxon>
        <taxon>Acetobacteraceae</taxon>
        <taxon>Endobacter</taxon>
    </lineage>
</organism>
<feature type="transmembrane region" description="Helical" evidence="11">
    <location>
        <begin position="150"/>
        <end position="170"/>
    </location>
</feature>
<comment type="caution">
    <text evidence="12">The sequence shown here is derived from an EMBL/GenBank/DDBJ whole genome shotgun (WGS) entry which is preliminary data.</text>
</comment>
<keyword evidence="9 11" id="KW-0472">Membrane</keyword>
<comment type="similarity">
    <text evidence="2">Belongs to the inorganic phosphate transporter (PiT) (TC 2.A.20) family. Pit subfamily.</text>
</comment>
<keyword evidence="6 11" id="KW-0812">Transmembrane</keyword>
<evidence type="ECO:0000256" key="10">
    <source>
        <dbReference type="ARBA" id="ARBA00047348"/>
    </source>
</evidence>
<evidence type="ECO:0000256" key="9">
    <source>
        <dbReference type="ARBA" id="ARBA00023136"/>
    </source>
</evidence>
<comment type="catalytic activity">
    <reaction evidence="10">
        <text>phosphate(in) + H(+)(in) = phosphate(out) + H(+)(out)</text>
        <dbReference type="Rhea" id="RHEA:29939"/>
        <dbReference type="ChEBI" id="CHEBI:15378"/>
        <dbReference type="ChEBI" id="CHEBI:43474"/>
    </reaction>
</comment>
<evidence type="ECO:0000256" key="7">
    <source>
        <dbReference type="ARBA" id="ARBA00022847"/>
    </source>
</evidence>
<gene>
    <name evidence="12" type="ORF">FHR90_001957</name>
</gene>
<dbReference type="RefSeq" id="WP_183275136.1">
    <property type="nucleotide sequence ID" value="NZ_JACHXV010000006.1"/>
</dbReference>
<dbReference type="EMBL" id="JACHXV010000006">
    <property type="protein sequence ID" value="MBB3174121.1"/>
    <property type="molecule type" value="Genomic_DNA"/>
</dbReference>
<keyword evidence="13" id="KW-1185">Reference proteome</keyword>